<dbReference type="Gene3D" id="3.40.50.1820">
    <property type="entry name" value="alpha/beta hydrolase"/>
    <property type="match status" value="1"/>
</dbReference>
<sequence length="312" mass="34666">MRFAKVIFTSVALALIAITHAAPVDPTVPIDESLIDPPNSESYYLADPEFALEADEENGILPDVNAIVQHNYDKAVKNGVKAMGLIPGINDYSCKPSKDKPFPLVLVHGTAIILFGMDKMENSAQELKVEIDNILEKTGAKKVDIVGYSQGTLMPRYYQRYLGGSQKINKYAGIASIQSGTTLSGLRTLFERLNFFEKIKEVLSPICAACFEMEHKSDWLQMMNNDRNTEVGVNYFLVMTTHDEVVTPYTNGILNATASDPGQVQMRTLQNFCSVDMSEHILMPYDPIVFHLVNSFLDPQATQSVNCWSALK</sequence>
<evidence type="ECO:0000313" key="2">
    <source>
        <dbReference type="EMBL" id="KAG0256338.1"/>
    </source>
</evidence>
<dbReference type="GO" id="GO:0016042">
    <property type="term" value="P:lipid catabolic process"/>
    <property type="evidence" value="ECO:0007669"/>
    <property type="project" value="InterPro"/>
</dbReference>
<feature type="chain" id="PRO_5042277602" description="Lipase" evidence="1">
    <location>
        <begin position="22"/>
        <end position="312"/>
    </location>
</feature>
<dbReference type="InterPro" id="IPR002918">
    <property type="entry name" value="Lipase_EstA/Esterase_EstB"/>
</dbReference>
<proteinExistence type="predicted"/>
<dbReference type="Pfam" id="PF01674">
    <property type="entry name" value="Lipase_2"/>
    <property type="match status" value="1"/>
</dbReference>
<dbReference type="InterPro" id="IPR029058">
    <property type="entry name" value="AB_hydrolase_fold"/>
</dbReference>
<feature type="signal peptide" evidence="1">
    <location>
        <begin position="1"/>
        <end position="21"/>
    </location>
</feature>
<keyword evidence="3" id="KW-1185">Reference proteome</keyword>
<evidence type="ECO:0000256" key="1">
    <source>
        <dbReference type="SAM" id="SignalP"/>
    </source>
</evidence>
<dbReference type="AlphaFoldDB" id="A0AAD4D2C4"/>
<dbReference type="EMBL" id="JAAAIL010002558">
    <property type="protein sequence ID" value="KAG0256338.1"/>
    <property type="molecule type" value="Genomic_DNA"/>
</dbReference>
<keyword evidence="1" id="KW-0732">Signal</keyword>
<comment type="caution">
    <text evidence="2">The sequence shown here is derived from an EMBL/GenBank/DDBJ whole genome shotgun (WGS) entry which is preliminary data.</text>
</comment>
<dbReference type="Proteomes" id="UP001194580">
    <property type="component" value="Unassembled WGS sequence"/>
</dbReference>
<name>A0AAD4D2C4_9FUNG</name>
<organism evidence="2 3">
    <name type="scientific">Linnemannia exigua</name>
    <dbReference type="NCBI Taxonomy" id="604196"/>
    <lineage>
        <taxon>Eukaryota</taxon>
        <taxon>Fungi</taxon>
        <taxon>Fungi incertae sedis</taxon>
        <taxon>Mucoromycota</taxon>
        <taxon>Mortierellomycotina</taxon>
        <taxon>Mortierellomycetes</taxon>
        <taxon>Mortierellales</taxon>
        <taxon>Mortierellaceae</taxon>
        <taxon>Linnemannia</taxon>
    </lineage>
</organism>
<evidence type="ECO:0000313" key="3">
    <source>
        <dbReference type="Proteomes" id="UP001194580"/>
    </source>
</evidence>
<dbReference type="SUPFAM" id="SSF53474">
    <property type="entry name" value="alpha/beta-Hydrolases"/>
    <property type="match status" value="1"/>
</dbReference>
<protein>
    <recommendedName>
        <fullName evidence="4">Lipase</fullName>
    </recommendedName>
</protein>
<dbReference type="GO" id="GO:0016787">
    <property type="term" value="F:hydrolase activity"/>
    <property type="evidence" value="ECO:0007669"/>
    <property type="project" value="InterPro"/>
</dbReference>
<gene>
    <name evidence="2" type="ORF">BGZ95_005524</name>
</gene>
<reference evidence="2" key="1">
    <citation type="journal article" date="2020" name="Fungal Divers.">
        <title>Resolving the Mortierellaceae phylogeny through synthesis of multi-gene phylogenetics and phylogenomics.</title>
        <authorList>
            <person name="Vandepol N."/>
            <person name="Liber J."/>
            <person name="Desiro A."/>
            <person name="Na H."/>
            <person name="Kennedy M."/>
            <person name="Barry K."/>
            <person name="Grigoriev I.V."/>
            <person name="Miller A.N."/>
            <person name="O'Donnell K."/>
            <person name="Stajich J.E."/>
            <person name="Bonito G."/>
        </authorList>
    </citation>
    <scope>NUCLEOTIDE SEQUENCE</scope>
    <source>
        <strain evidence="2">NRRL 28262</strain>
    </source>
</reference>
<accession>A0AAD4D2C4</accession>
<evidence type="ECO:0008006" key="4">
    <source>
        <dbReference type="Google" id="ProtNLM"/>
    </source>
</evidence>